<dbReference type="Ensembl" id="ENSCINT00000035676.1">
    <property type="protein sequence ID" value="ENSCINP00000033123.1"/>
    <property type="gene ID" value="ENSCING00000020917.1"/>
</dbReference>
<reference evidence="1" key="2">
    <citation type="journal article" date="2008" name="Genome Biol.">
        <title>Improved genome assembly and evidence-based global gene model set for the chordate Ciona intestinalis: new insight into intron and operon populations.</title>
        <authorList>
            <person name="Satou Y."/>
            <person name="Mineta K."/>
            <person name="Ogasawara M."/>
            <person name="Sasakura Y."/>
            <person name="Shoguchi E."/>
            <person name="Ueno K."/>
            <person name="Yamada L."/>
            <person name="Matsumoto J."/>
            <person name="Wasserscheid J."/>
            <person name="Dewar K."/>
            <person name="Wiley G.B."/>
            <person name="Macmil S.L."/>
            <person name="Roe B.A."/>
            <person name="Zeller R.W."/>
            <person name="Hastings K.E."/>
            <person name="Lemaire P."/>
            <person name="Lindquist E."/>
            <person name="Endo T."/>
            <person name="Hotta K."/>
            <person name="Inaba K."/>
        </authorList>
    </citation>
    <scope>NUCLEOTIDE SEQUENCE [LARGE SCALE GENOMIC DNA]</scope>
    <source>
        <strain evidence="1">wild type</strain>
    </source>
</reference>
<evidence type="ECO:0000313" key="1">
    <source>
        <dbReference type="Ensembl" id="ENSCINP00000033123.1"/>
    </source>
</evidence>
<evidence type="ECO:0000313" key="2">
    <source>
        <dbReference type="Proteomes" id="UP000008144"/>
    </source>
</evidence>
<dbReference type="Proteomes" id="UP000008144">
    <property type="component" value="Chromosome 9"/>
</dbReference>
<keyword evidence="2" id="KW-1185">Reference proteome</keyword>
<reference evidence="1" key="3">
    <citation type="submission" date="2025-08" db="UniProtKB">
        <authorList>
            <consortium name="Ensembl"/>
        </authorList>
    </citation>
    <scope>IDENTIFICATION</scope>
</reference>
<dbReference type="EMBL" id="EAAA01002965">
    <property type="status" value="NOT_ANNOTATED_CDS"/>
    <property type="molecule type" value="Genomic_DNA"/>
</dbReference>
<name>H2XTY9_CIOIN</name>
<dbReference type="InParanoid" id="H2XTY9"/>
<proteinExistence type="predicted"/>
<protein>
    <submittedName>
        <fullName evidence="1">Uncharacterized protein</fullName>
    </submittedName>
</protein>
<accession>H2XTY9</accession>
<reference evidence="1" key="4">
    <citation type="submission" date="2025-09" db="UniProtKB">
        <authorList>
            <consortium name="Ensembl"/>
        </authorList>
    </citation>
    <scope>IDENTIFICATION</scope>
</reference>
<sequence length="59" mass="6635">MASAACKIGVSNNRWAPAGLRLNEKTPCRLGHMRRMNWFNQIEVVTPFLTSNLAAMFLV</sequence>
<dbReference type="AlphaFoldDB" id="H2XTY9"/>
<dbReference type="HOGENOM" id="CLU_2960024_0_0_1"/>
<organism evidence="1 2">
    <name type="scientific">Ciona intestinalis</name>
    <name type="common">Transparent sea squirt</name>
    <name type="synonym">Ascidia intestinalis</name>
    <dbReference type="NCBI Taxonomy" id="7719"/>
    <lineage>
        <taxon>Eukaryota</taxon>
        <taxon>Metazoa</taxon>
        <taxon>Chordata</taxon>
        <taxon>Tunicata</taxon>
        <taxon>Ascidiacea</taxon>
        <taxon>Phlebobranchia</taxon>
        <taxon>Cionidae</taxon>
        <taxon>Ciona</taxon>
    </lineage>
</organism>
<reference evidence="2" key="1">
    <citation type="journal article" date="2002" name="Science">
        <title>The draft genome of Ciona intestinalis: insights into chordate and vertebrate origins.</title>
        <authorList>
            <person name="Dehal P."/>
            <person name="Satou Y."/>
            <person name="Campbell R.K."/>
            <person name="Chapman J."/>
            <person name="Degnan B."/>
            <person name="De Tomaso A."/>
            <person name="Davidson B."/>
            <person name="Di Gregorio A."/>
            <person name="Gelpke M."/>
            <person name="Goodstein D.M."/>
            <person name="Harafuji N."/>
            <person name="Hastings K.E."/>
            <person name="Ho I."/>
            <person name="Hotta K."/>
            <person name="Huang W."/>
            <person name="Kawashima T."/>
            <person name="Lemaire P."/>
            <person name="Martinez D."/>
            <person name="Meinertzhagen I.A."/>
            <person name="Necula S."/>
            <person name="Nonaka M."/>
            <person name="Putnam N."/>
            <person name="Rash S."/>
            <person name="Saiga H."/>
            <person name="Satake M."/>
            <person name="Terry A."/>
            <person name="Yamada L."/>
            <person name="Wang H.G."/>
            <person name="Awazu S."/>
            <person name="Azumi K."/>
            <person name="Boore J."/>
            <person name="Branno M."/>
            <person name="Chin-Bow S."/>
            <person name="DeSantis R."/>
            <person name="Doyle S."/>
            <person name="Francino P."/>
            <person name="Keys D.N."/>
            <person name="Haga S."/>
            <person name="Hayashi H."/>
            <person name="Hino K."/>
            <person name="Imai K.S."/>
            <person name="Inaba K."/>
            <person name="Kano S."/>
            <person name="Kobayashi K."/>
            <person name="Kobayashi M."/>
            <person name="Lee B.I."/>
            <person name="Makabe K.W."/>
            <person name="Manohar C."/>
            <person name="Matassi G."/>
            <person name="Medina M."/>
            <person name="Mochizuki Y."/>
            <person name="Mount S."/>
            <person name="Morishita T."/>
            <person name="Miura S."/>
            <person name="Nakayama A."/>
            <person name="Nishizaka S."/>
            <person name="Nomoto H."/>
            <person name="Ohta F."/>
            <person name="Oishi K."/>
            <person name="Rigoutsos I."/>
            <person name="Sano M."/>
            <person name="Sasaki A."/>
            <person name="Sasakura Y."/>
            <person name="Shoguchi E."/>
            <person name="Shin-i T."/>
            <person name="Spagnuolo A."/>
            <person name="Stainier D."/>
            <person name="Suzuki M.M."/>
            <person name="Tassy O."/>
            <person name="Takatori N."/>
            <person name="Tokuoka M."/>
            <person name="Yagi K."/>
            <person name="Yoshizaki F."/>
            <person name="Wada S."/>
            <person name="Zhang C."/>
            <person name="Hyatt P.D."/>
            <person name="Larimer F."/>
            <person name="Detter C."/>
            <person name="Doggett N."/>
            <person name="Glavina T."/>
            <person name="Hawkins T."/>
            <person name="Richardson P."/>
            <person name="Lucas S."/>
            <person name="Kohara Y."/>
            <person name="Levine M."/>
            <person name="Satoh N."/>
            <person name="Rokhsar D.S."/>
        </authorList>
    </citation>
    <scope>NUCLEOTIDE SEQUENCE [LARGE SCALE GENOMIC DNA]</scope>
</reference>